<reference evidence="1" key="1">
    <citation type="journal article" date="2015" name="Nature">
        <title>Complex archaea that bridge the gap between prokaryotes and eukaryotes.</title>
        <authorList>
            <person name="Spang A."/>
            <person name="Saw J.H."/>
            <person name="Jorgensen S.L."/>
            <person name="Zaremba-Niedzwiedzka K."/>
            <person name="Martijn J."/>
            <person name="Lind A.E."/>
            <person name="van Eijk R."/>
            <person name="Schleper C."/>
            <person name="Guy L."/>
            <person name="Ettema T.J."/>
        </authorList>
    </citation>
    <scope>NUCLEOTIDE SEQUENCE</scope>
</reference>
<gene>
    <name evidence="1" type="ORF">LCGC14_1964720</name>
</gene>
<accession>A0A0F9IAJ2</accession>
<comment type="caution">
    <text evidence="1">The sequence shown here is derived from an EMBL/GenBank/DDBJ whole genome shotgun (WGS) entry which is preliminary data.</text>
</comment>
<protein>
    <submittedName>
        <fullName evidence="1">Uncharacterized protein</fullName>
    </submittedName>
</protein>
<dbReference type="AlphaFoldDB" id="A0A0F9IAJ2"/>
<sequence length="54" mass="6546">MTPCPQCHRDRVDVQMQLDEARQWSEEVILKTILHQCAQCRTFFKRERKQEVKA</sequence>
<name>A0A0F9IAJ2_9ZZZZ</name>
<evidence type="ECO:0000313" key="1">
    <source>
        <dbReference type="EMBL" id="KKL84437.1"/>
    </source>
</evidence>
<organism evidence="1">
    <name type="scientific">marine sediment metagenome</name>
    <dbReference type="NCBI Taxonomy" id="412755"/>
    <lineage>
        <taxon>unclassified sequences</taxon>
        <taxon>metagenomes</taxon>
        <taxon>ecological metagenomes</taxon>
    </lineage>
</organism>
<proteinExistence type="predicted"/>
<dbReference type="EMBL" id="LAZR01021696">
    <property type="protein sequence ID" value="KKL84437.1"/>
    <property type="molecule type" value="Genomic_DNA"/>
</dbReference>